<evidence type="ECO:0000256" key="3">
    <source>
        <dbReference type="ARBA" id="ARBA00022771"/>
    </source>
</evidence>
<evidence type="ECO:0000256" key="2">
    <source>
        <dbReference type="ARBA" id="ARBA00022723"/>
    </source>
</evidence>
<dbReference type="PANTHER" id="PTHR46481">
    <property type="entry name" value="ZINC FINGER BED DOMAIN-CONTAINING PROTEIN 4"/>
    <property type="match status" value="1"/>
</dbReference>
<keyword evidence="2" id="KW-0479">Metal-binding</keyword>
<name>A0A6A4HFR7_9AGAR</name>
<keyword evidence="7" id="KW-1185">Reference proteome</keyword>
<accession>A0A6A4HFR7</accession>
<dbReference type="Proteomes" id="UP000799118">
    <property type="component" value="Unassembled WGS sequence"/>
</dbReference>
<proteinExistence type="predicted"/>
<evidence type="ECO:0008006" key="8">
    <source>
        <dbReference type="Google" id="ProtNLM"/>
    </source>
</evidence>
<dbReference type="GO" id="GO:0008270">
    <property type="term" value="F:zinc ion binding"/>
    <property type="evidence" value="ECO:0007669"/>
    <property type="project" value="UniProtKB-KW"/>
</dbReference>
<dbReference type="SUPFAM" id="SSF53098">
    <property type="entry name" value="Ribonuclease H-like"/>
    <property type="match status" value="1"/>
</dbReference>
<evidence type="ECO:0000313" key="7">
    <source>
        <dbReference type="Proteomes" id="UP000799118"/>
    </source>
</evidence>
<keyword evidence="3" id="KW-0863">Zinc-finger</keyword>
<evidence type="ECO:0000256" key="5">
    <source>
        <dbReference type="ARBA" id="ARBA00023242"/>
    </source>
</evidence>
<dbReference type="InterPro" id="IPR052035">
    <property type="entry name" value="ZnF_BED_domain_contain"/>
</dbReference>
<feature type="non-terminal residue" evidence="6">
    <location>
        <position position="1"/>
    </location>
</feature>
<keyword evidence="5" id="KW-0539">Nucleus</keyword>
<reference evidence="6" key="1">
    <citation type="journal article" date="2019" name="Environ. Microbiol.">
        <title>Fungal ecological strategies reflected in gene transcription - a case study of two litter decomposers.</title>
        <authorList>
            <person name="Barbi F."/>
            <person name="Kohler A."/>
            <person name="Barry K."/>
            <person name="Baskaran P."/>
            <person name="Daum C."/>
            <person name="Fauchery L."/>
            <person name="Ihrmark K."/>
            <person name="Kuo A."/>
            <person name="LaButti K."/>
            <person name="Lipzen A."/>
            <person name="Morin E."/>
            <person name="Grigoriev I.V."/>
            <person name="Henrissat B."/>
            <person name="Lindahl B."/>
            <person name="Martin F."/>
        </authorList>
    </citation>
    <scope>NUCLEOTIDE SEQUENCE</scope>
    <source>
        <strain evidence="6">JB14</strain>
    </source>
</reference>
<evidence type="ECO:0000313" key="6">
    <source>
        <dbReference type="EMBL" id="KAE9397309.1"/>
    </source>
</evidence>
<comment type="subcellular location">
    <subcellularLocation>
        <location evidence="1">Nucleus</location>
    </subcellularLocation>
</comment>
<organism evidence="6 7">
    <name type="scientific">Gymnopus androsaceus JB14</name>
    <dbReference type="NCBI Taxonomy" id="1447944"/>
    <lineage>
        <taxon>Eukaryota</taxon>
        <taxon>Fungi</taxon>
        <taxon>Dikarya</taxon>
        <taxon>Basidiomycota</taxon>
        <taxon>Agaricomycotina</taxon>
        <taxon>Agaricomycetes</taxon>
        <taxon>Agaricomycetidae</taxon>
        <taxon>Agaricales</taxon>
        <taxon>Marasmiineae</taxon>
        <taxon>Omphalotaceae</taxon>
        <taxon>Gymnopus</taxon>
    </lineage>
</organism>
<evidence type="ECO:0000256" key="4">
    <source>
        <dbReference type="ARBA" id="ARBA00022833"/>
    </source>
</evidence>
<dbReference type="AlphaFoldDB" id="A0A6A4HFR7"/>
<keyword evidence="4" id="KW-0862">Zinc</keyword>
<dbReference type="OrthoDB" id="3359487at2759"/>
<protein>
    <recommendedName>
        <fullName evidence="8">hAT-like transposase RNase-H fold domain-containing protein</fullName>
    </recommendedName>
</protein>
<dbReference type="GO" id="GO:0005634">
    <property type="term" value="C:nucleus"/>
    <property type="evidence" value="ECO:0007669"/>
    <property type="project" value="UniProtKB-SubCell"/>
</dbReference>
<evidence type="ECO:0000256" key="1">
    <source>
        <dbReference type="ARBA" id="ARBA00004123"/>
    </source>
</evidence>
<dbReference type="PANTHER" id="PTHR46481:SF10">
    <property type="entry name" value="ZINC FINGER BED DOMAIN-CONTAINING PROTEIN 39"/>
    <property type="match status" value="1"/>
</dbReference>
<gene>
    <name evidence="6" type="ORF">BT96DRAFT_823537</name>
</gene>
<sequence length="216" mass="24354">IINLPTLLLPRWHETVANTEFKNHVLPRDVATHWNSTYNMLSAFIKMKSAVVDFLDCASNGFADYALSSEEWEAIGDLVKALKILKDATTFFSSNSPNISSVIPAMDTINEVFASGIVDNHELCAPLRHALSIGKKTLNKYYALTDDSDIYRITMVLHPLYKLAYFKTVHWQESLINNAVDVTHKAWTTRYKPSTALESTTAQATVCFYLLSHHID</sequence>
<dbReference type="InterPro" id="IPR012337">
    <property type="entry name" value="RNaseH-like_sf"/>
</dbReference>
<dbReference type="EMBL" id="ML769499">
    <property type="protein sequence ID" value="KAE9397309.1"/>
    <property type="molecule type" value="Genomic_DNA"/>
</dbReference>